<dbReference type="PANTHER" id="PTHR41317:SF1">
    <property type="entry name" value="PD-(D_E)XK NUCLEASE FAMILY TRANSPOSASE"/>
    <property type="match status" value="1"/>
</dbReference>
<keyword evidence="2" id="KW-1185">Reference proteome</keyword>
<dbReference type="Pfam" id="PF12784">
    <property type="entry name" value="PDDEXK_2"/>
    <property type="match status" value="1"/>
</dbReference>
<evidence type="ECO:0000313" key="1">
    <source>
        <dbReference type="EMBL" id="SEH05084.1"/>
    </source>
</evidence>
<reference evidence="1 2" key="1">
    <citation type="submission" date="2016-10" db="EMBL/GenBank/DDBJ databases">
        <authorList>
            <person name="de Groot N.N."/>
        </authorList>
    </citation>
    <scope>NUCLEOTIDE SEQUENCE [LARGE SCALE GENOMIC DNA]</scope>
    <source>
        <strain evidence="1">MBHS1</strain>
    </source>
</reference>
<dbReference type="AlphaFoldDB" id="A0A1H6F7N9"/>
<dbReference type="EMBL" id="FMSV02000154">
    <property type="protein sequence ID" value="SEH05084.1"/>
    <property type="molecule type" value="Genomic_DNA"/>
</dbReference>
<proteinExistence type="predicted"/>
<accession>A0A1H6F7N9</accession>
<dbReference type="RefSeq" id="WP_103919067.1">
    <property type="nucleotide sequence ID" value="NZ_FMSV02000154.1"/>
</dbReference>
<dbReference type="InterPro" id="IPR010106">
    <property type="entry name" value="RpnA"/>
</dbReference>
<gene>
    <name evidence="1" type="ORF">MBHS_00937</name>
</gene>
<dbReference type="OrthoDB" id="9812287at2"/>
<evidence type="ECO:0000313" key="2">
    <source>
        <dbReference type="Proteomes" id="UP000236724"/>
    </source>
</evidence>
<organism evidence="1 2">
    <name type="scientific">Candidatus Venteria ishoeyi</name>
    <dbReference type="NCBI Taxonomy" id="1899563"/>
    <lineage>
        <taxon>Bacteria</taxon>
        <taxon>Pseudomonadati</taxon>
        <taxon>Pseudomonadota</taxon>
        <taxon>Gammaproteobacteria</taxon>
        <taxon>Thiotrichales</taxon>
        <taxon>Thiotrichaceae</taxon>
        <taxon>Venteria</taxon>
    </lineage>
</organism>
<dbReference type="NCBIfam" id="TIGR01784">
    <property type="entry name" value="T_den_put_tspse"/>
    <property type="match status" value="1"/>
</dbReference>
<dbReference type="PANTHER" id="PTHR41317">
    <property type="entry name" value="PD-(D_E)XK NUCLEASE FAMILY TRANSPOSASE"/>
    <property type="match status" value="1"/>
</dbReference>
<name>A0A1H6F7N9_9GAMM</name>
<sequence>MRIPDKYISPFTDFGFKKLFGNEPNKDLLIDFLNELLRNETGEITQLTYLSAEQLGRSIDARKAIYDLYCENEKGEKFIVELQKAKQNYFKDRSIYYSTFPIQQQALQGDWNFKLNAVYTIGILDFVFEEDKHDHDVFHHEVQLFDKNTQKVFYDKLTYIYLEMPKFTKTETELETHFEKWLYVLKNLEDLSKRPAKLQEKIFEKLFKQAEIANYTDAEYSEYETSLKIYRDLKNSIDTAFDDGKLEGRAEGMAEGMTKGLAKGKQQALLRTAEKLKKAGVAVEIIVQTTGLSTREIETL</sequence>
<protein>
    <submittedName>
        <fullName evidence="1">PD-(D/E)XK nuclease family transposase</fullName>
    </submittedName>
</protein>
<dbReference type="Proteomes" id="UP000236724">
    <property type="component" value="Unassembled WGS sequence"/>
</dbReference>